<evidence type="ECO:0000313" key="4">
    <source>
        <dbReference type="Proteomes" id="UP000319432"/>
    </source>
</evidence>
<feature type="region of interest" description="Disordered" evidence="2">
    <location>
        <begin position="15"/>
        <end position="41"/>
    </location>
</feature>
<dbReference type="InterPro" id="IPR009636">
    <property type="entry name" value="SCAF"/>
</dbReference>
<proteinExistence type="predicted"/>
<dbReference type="EMBL" id="CP033464">
    <property type="protein sequence ID" value="QDX93630.1"/>
    <property type="molecule type" value="Genomic_DNA"/>
</dbReference>
<evidence type="ECO:0000313" key="3">
    <source>
        <dbReference type="EMBL" id="QDX93630.1"/>
    </source>
</evidence>
<accession>A0A518V9F0</accession>
<organism evidence="3 4">
    <name type="scientific">Brevibacillus laterosporus</name>
    <name type="common">Bacillus laterosporus</name>
    <dbReference type="NCBI Taxonomy" id="1465"/>
    <lineage>
        <taxon>Bacteria</taxon>
        <taxon>Bacillati</taxon>
        <taxon>Bacillota</taxon>
        <taxon>Bacilli</taxon>
        <taxon>Bacillales</taxon>
        <taxon>Paenibacillaceae</taxon>
        <taxon>Brevibacillus</taxon>
    </lineage>
</organism>
<dbReference type="Proteomes" id="UP000319432">
    <property type="component" value="Chromosome"/>
</dbReference>
<dbReference type="AlphaFoldDB" id="A0A518V9F0"/>
<evidence type="ECO:0000256" key="1">
    <source>
        <dbReference type="SAM" id="Coils"/>
    </source>
</evidence>
<dbReference type="OrthoDB" id="2626708at2"/>
<dbReference type="Pfam" id="PF06810">
    <property type="entry name" value="Phage_scaffold"/>
    <property type="match status" value="1"/>
</dbReference>
<keyword evidence="4" id="KW-1185">Reference proteome</keyword>
<evidence type="ECO:0008006" key="5">
    <source>
        <dbReference type="Google" id="ProtNLM"/>
    </source>
</evidence>
<reference evidence="3 4" key="1">
    <citation type="submission" date="2018-11" db="EMBL/GenBank/DDBJ databases">
        <title>Phylogenetic determinants of toxin gene distribution in genomes of Brevibacillus laterosporus.</title>
        <authorList>
            <person name="Glare T.R."/>
            <person name="Durrant A."/>
            <person name="Berry C."/>
            <person name="Palma L."/>
            <person name="Ormskirk M."/>
            <person name="Cox M.O."/>
        </authorList>
    </citation>
    <scope>NUCLEOTIDE SEQUENCE [LARGE SCALE GENOMIC DNA]</scope>
    <source>
        <strain evidence="3 4">1821L</strain>
    </source>
</reference>
<evidence type="ECO:0000256" key="2">
    <source>
        <dbReference type="SAM" id="MobiDB-lite"/>
    </source>
</evidence>
<protein>
    <recommendedName>
        <fullName evidence="5">Clp protease ClpB</fullName>
    </recommendedName>
</protein>
<name>A0A518V9F0_BRELA</name>
<gene>
    <name evidence="3" type="ORF">EEL30_15795</name>
</gene>
<sequence length="230" mass="26016">MTDVLKMLFPMNLQTFAEDEPEPIDGPEQSAEPPKSFTQEELDRIVAERVARERKKTERFADYDDLKTKLAEYEQEREEKQRAEMTEIDRWKTDLEKEVAAKQALEQSVTEMEAKYRQEKIRNAFITAATGANIAHIDDAYVLASSDLAKVTIDDTGNVIGVDSVVQALVENKPFLIAQSKREPITIGGPSGSEHETETKTLEARLEEAKKQRDFGKVLELSNKLGQLSK</sequence>
<keyword evidence="1" id="KW-0175">Coiled coil</keyword>
<feature type="coiled-coil region" evidence="1">
    <location>
        <begin position="63"/>
        <end position="122"/>
    </location>
</feature>